<accession>A0ABN9X8G6</accession>
<evidence type="ECO:0000313" key="3">
    <source>
        <dbReference type="Proteomes" id="UP001189429"/>
    </source>
</evidence>
<gene>
    <name evidence="2" type="ORF">PCOR1329_LOCUS73401</name>
</gene>
<protein>
    <submittedName>
        <fullName evidence="2">Uncharacterized protein</fullName>
    </submittedName>
</protein>
<organism evidence="2 3">
    <name type="scientific">Prorocentrum cordatum</name>
    <dbReference type="NCBI Taxonomy" id="2364126"/>
    <lineage>
        <taxon>Eukaryota</taxon>
        <taxon>Sar</taxon>
        <taxon>Alveolata</taxon>
        <taxon>Dinophyceae</taxon>
        <taxon>Prorocentrales</taxon>
        <taxon>Prorocentraceae</taxon>
        <taxon>Prorocentrum</taxon>
    </lineage>
</organism>
<sequence length="128" mass="12172">MAAAVPTPRCPRGPLAAERQLGEAAGWPALGSDGECSACAPLSSRQVTPGSSGALGPPLHAALAALPHFGAAAAPAGEGESEDEAEAAGRMAACARRLALGAARAAPAAAGTRGGEAQADRAAGAPGL</sequence>
<dbReference type="Proteomes" id="UP001189429">
    <property type="component" value="Unassembled WGS sequence"/>
</dbReference>
<reference evidence="2" key="1">
    <citation type="submission" date="2023-10" db="EMBL/GenBank/DDBJ databases">
        <authorList>
            <person name="Chen Y."/>
            <person name="Shah S."/>
            <person name="Dougan E. K."/>
            <person name="Thang M."/>
            <person name="Chan C."/>
        </authorList>
    </citation>
    <scope>NUCLEOTIDE SEQUENCE [LARGE SCALE GENOMIC DNA]</scope>
</reference>
<feature type="compositionally biased region" description="Low complexity" evidence="1">
    <location>
        <begin position="105"/>
        <end position="117"/>
    </location>
</feature>
<evidence type="ECO:0000256" key="1">
    <source>
        <dbReference type="SAM" id="MobiDB-lite"/>
    </source>
</evidence>
<proteinExistence type="predicted"/>
<feature type="region of interest" description="Disordered" evidence="1">
    <location>
        <begin position="105"/>
        <end position="128"/>
    </location>
</feature>
<comment type="caution">
    <text evidence="2">The sequence shown here is derived from an EMBL/GenBank/DDBJ whole genome shotgun (WGS) entry which is preliminary data.</text>
</comment>
<evidence type="ECO:0000313" key="2">
    <source>
        <dbReference type="EMBL" id="CAK0894330.1"/>
    </source>
</evidence>
<name>A0ABN9X8G6_9DINO</name>
<dbReference type="EMBL" id="CAUYUJ010019882">
    <property type="protein sequence ID" value="CAK0894330.1"/>
    <property type="molecule type" value="Genomic_DNA"/>
</dbReference>
<keyword evidence="3" id="KW-1185">Reference proteome</keyword>